<dbReference type="AlphaFoldDB" id="G2Q8R6"/>
<reference evidence="2 3" key="1">
    <citation type="journal article" date="2011" name="Nat. Biotechnol.">
        <title>Comparative genomic analysis of the thermophilic biomass-degrading fungi Myceliophthora thermophila and Thielavia terrestris.</title>
        <authorList>
            <person name="Berka R.M."/>
            <person name="Grigoriev I.V."/>
            <person name="Otillar R."/>
            <person name="Salamov A."/>
            <person name="Grimwood J."/>
            <person name="Reid I."/>
            <person name="Ishmael N."/>
            <person name="John T."/>
            <person name="Darmond C."/>
            <person name="Moisan M.-C."/>
            <person name="Henrissat B."/>
            <person name="Coutinho P.M."/>
            <person name="Lombard V."/>
            <person name="Natvig D.O."/>
            <person name="Lindquist E."/>
            <person name="Schmutz J."/>
            <person name="Lucas S."/>
            <person name="Harris P."/>
            <person name="Powlowski J."/>
            <person name="Bellemare A."/>
            <person name="Taylor D."/>
            <person name="Butler G."/>
            <person name="de Vries R.P."/>
            <person name="Allijn I.E."/>
            <person name="van den Brink J."/>
            <person name="Ushinsky S."/>
            <person name="Storms R."/>
            <person name="Powell A.J."/>
            <person name="Paulsen I.T."/>
            <person name="Elbourne L.D.H."/>
            <person name="Baker S.E."/>
            <person name="Magnuson J."/>
            <person name="LaBoissiere S."/>
            <person name="Clutterbuck A.J."/>
            <person name="Martinez D."/>
            <person name="Wogulis M."/>
            <person name="de Leon A.L."/>
            <person name="Rey M.W."/>
            <person name="Tsang A."/>
        </authorList>
    </citation>
    <scope>NUCLEOTIDE SEQUENCE [LARGE SCALE GENOMIC DNA]</scope>
    <source>
        <strain evidence="3">ATCC 42464 / BCRC 31852 / DSM 1799</strain>
    </source>
</reference>
<keyword evidence="3" id="KW-1185">Reference proteome</keyword>
<gene>
    <name evidence="2" type="ORF">MYCTH_92255</name>
</gene>
<dbReference type="Proteomes" id="UP000007322">
    <property type="component" value="Chromosome 2"/>
</dbReference>
<dbReference type="OrthoDB" id="5343483at2759"/>
<dbReference type="eggNOG" id="ENOG502R6WS">
    <property type="taxonomic scope" value="Eukaryota"/>
</dbReference>
<protein>
    <submittedName>
        <fullName evidence="2">Uncharacterized protein</fullName>
    </submittedName>
</protein>
<dbReference type="RefSeq" id="XP_003662360.1">
    <property type="nucleotide sequence ID" value="XM_003662312.1"/>
</dbReference>
<evidence type="ECO:0000256" key="1">
    <source>
        <dbReference type="SAM" id="MobiDB-lite"/>
    </source>
</evidence>
<dbReference type="GeneID" id="11512413"/>
<proteinExistence type="predicted"/>
<dbReference type="HOGENOM" id="CLU_052068_0_0_1"/>
<organism evidence="2 3">
    <name type="scientific">Thermothelomyces thermophilus (strain ATCC 42464 / BCRC 31852 / DSM 1799)</name>
    <name type="common">Sporotrichum thermophile</name>
    <dbReference type="NCBI Taxonomy" id="573729"/>
    <lineage>
        <taxon>Eukaryota</taxon>
        <taxon>Fungi</taxon>
        <taxon>Dikarya</taxon>
        <taxon>Ascomycota</taxon>
        <taxon>Pezizomycotina</taxon>
        <taxon>Sordariomycetes</taxon>
        <taxon>Sordariomycetidae</taxon>
        <taxon>Sordariales</taxon>
        <taxon>Chaetomiaceae</taxon>
        <taxon>Thermothelomyces</taxon>
    </lineage>
</organism>
<dbReference type="InParanoid" id="G2Q8R6"/>
<name>G2Q8R6_THET4</name>
<evidence type="ECO:0000313" key="3">
    <source>
        <dbReference type="Proteomes" id="UP000007322"/>
    </source>
</evidence>
<evidence type="ECO:0000313" key="2">
    <source>
        <dbReference type="EMBL" id="AEO57115.1"/>
    </source>
</evidence>
<dbReference type="KEGG" id="mtm:MYCTH_92255"/>
<sequence length="313" mass="34391">MAVPVDLHDDGDRQAASLVPPAAAAAPRLSLHRLVTRDPRERVLVHPLIWTDRQLAVLDCRVRPRGDADDDNGGDAAAPESGGGGERARKRRRAADELAPLLRRRLRCRLGWDLLRDTVRMLLESVSSAVAMDPGQEAHLRYARRPRVAVPYCRVSFGGVGFACFDADMAARHRRAYTPWKWRRTTPEEEKEEEGGKGGGADCPADTGLLFPLLVALVIALAQQERLDAAAQARGPPPSGFTVRILFAGRDTATPFNVVSARVRPAFLDKLDFPTREPAPDSGLDVEYWQVPAKPYKTLAHRLARRLEAGAVP</sequence>
<dbReference type="VEuPathDB" id="FungiDB:MYCTH_92255"/>
<feature type="region of interest" description="Disordered" evidence="1">
    <location>
        <begin position="64"/>
        <end position="92"/>
    </location>
</feature>
<accession>G2Q8R6</accession>
<dbReference type="EMBL" id="CP003003">
    <property type="protein sequence ID" value="AEO57115.1"/>
    <property type="molecule type" value="Genomic_DNA"/>
</dbReference>